<dbReference type="InParanoid" id="A0A1S3J4W3"/>
<feature type="compositionally biased region" description="Basic residues" evidence="3">
    <location>
        <begin position="12"/>
        <end position="22"/>
    </location>
</feature>
<dbReference type="RefSeq" id="XP_013405306.1">
    <property type="nucleotide sequence ID" value="XM_013549852.1"/>
</dbReference>
<sequence>MTEKDPTEACTKTKKKSKKLILKHQGDLDPGTVDTSLVSSAETVDLKEEPKKKKKKHKKERKETDLELSVSTVNEVESDTPKKKKNKNKENSVECDDTHVPVHVTDSAEVEKKPKKKKKRKNMEEASNVPCIGDDVIVEECQILKKKKKKKKEKEAKEVDGAPETESKMIENQVVKSKKIKKSDDEGNVVHAIEDIHDQGVTPSSKRKKKKKDKSEREVERSPPASEIAEELSSKKKKKKKKKKDSEKVNSGTENDVVAVTEDCHVKPKKRKYEQESDNFKVLEQQTDPIEYSMGKTKKKKKNRDASQADKESSKEHLQNENLTDNGQSQNQREESHSSLNGKEKADSGDASRSEKLMRLLGGFRKVQANEEGQNTNSGVASVGQWSTANLGSSDRQQKFMRLLGGFKKGTTPTKDGASGAGGLGGRKAFNKEEEEKVNSALESQFQKAMEMKLNTTKGIGLGFQEAPGANKIFYIDKSKSNSVKFEDSD</sequence>
<dbReference type="InterPro" id="IPR026714">
    <property type="entry name" value="SMAP"/>
</dbReference>
<feature type="compositionally biased region" description="Basic and acidic residues" evidence="3">
    <location>
        <begin position="304"/>
        <end position="319"/>
    </location>
</feature>
<feature type="compositionally biased region" description="Polar residues" evidence="3">
    <location>
        <begin position="371"/>
        <end position="383"/>
    </location>
</feature>
<feature type="compositionally biased region" description="Basic and acidic residues" evidence="3">
    <location>
        <begin position="332"/>
        <end position="358"/>
    </location>
</feature>
<organism evidence="5 6">
    <name type="scientific">Lingula anatina</name>
    <name type="common">Brachiopod</name>
    <name type="synonym">Lingula unguis</name>
    <dbReference type="NCBI Taxonomy" id="7574"/>
    <lineage>
        <taxon>Eukaryota</taxon>
        <taxon>Metazoa</taxon>
        <taxon>Spiralia</taxon>
        <taxon>Lophotrochozoa</taxon>
        <taxon>Brachiopoda</taxon>
        <taxon>Linguliformea</taxon>
        <taxon>Lingulata</taxon>
        <taxon>Lingulida</taxon>
        <taxon>Linguloidea</taxon>
        <taxon>Lingulidae</taxon>
        <taxon>Lingula</taxon>
    </lineage>
</organism>
<protein>
    <recommendedName>
        <fullName evidence="2">Small acidic protein</fullName>
    </recommendedName>
</protein>
<comment type="similarity">
    <text evidence="1">Belongs to the SMAP family.</text>
</comment>
<evidence type="ECO:0000256" key="3">
    <source>
        <dbReference type="SAM" id="MobiDB-lite"/>
    </source>
</evidence>
<evidence type="ECO:0000259" key="4">
    <source>
        <dbReference type="Pfam" id="PF15477"/>
    </source>
</evidence>
<feature type="domain" description="Small acidic protein-like" evidence="4">
    <location>
        <begin position="386"/>
        <end position="463"/>
    </location>
</feature>
<feature type="compositionally biased region" description="Basic and acidic residues" evidence="3">
    <location>
        <begin position="88"/>
        <end position="100"/>
    </location>
</feature>
<feature type="compositionally biased region" description="Polar residues" evidence="3">
    <location>
        <begin position="33"/>
        <end position="42"/>
    </location>
</feature>
<feature type="compositionally biased region" description="Basic and acidic residues" evidence="3">
    <location>
        <begin position="153"/>
        <end position="169"/>
    </location>
</feature>
<reference evidence="6" key="1">
    <citation type="submission" date="2025-08" db="UniProtKB">
        <authorList>
            <consortium name="RefSeq"/>
        </authorList>
    </citation>
    <scope>IDENTIFICATION</scope>
    <source>
        <tissue evidence="6">Gonads</tissue>
    </source>
</reference>
<dbReference type="PANTHER" id="PTHR22175">
    <property type="entry name" value="SMALL ACIDIC PROTEIN-RELATED"/>
    <property type="match status" value="1"/>
</dbReference>
<dbReference type="Pfam" id="PF15477">
    <property type="entry name" value="SMAP"/>
    <property type="match status" value="1"/>
</dbReference>
<gene>
    <name evidence="6" type="primary">LOC106170108</name>
</gene>
<evidence type="ECO:0000313" key="6">
    <source>
        <dbReference type="RefSeq" id="XP_013405306.1"/>
    </source>
</evidence>
<dbReference type="KEGG" id="lak:106170108"/>
<feature type="region of interest" description="Disordered" evidence="3">
    <location>
        <begin position="145"/>
        <end position="359"/>
    </location>
</feature>
<dbReference type="PANTHER" id="PTHR22175:SF0">
    <property type="entry name" value="SMALL ACIDIC PROTEIN"/>
    <property type="match status" value="1"/>
</dbReference>
<dbReference type="OrthoDB" id="9451331at2759"/>
<evidence type="ECO:0000256" key="2">
    <source>
        <dbReference type="ARBA" id="ARBA00016161"/>
    </source>
</evidence>
<evidence type="ECO:0000256" key="1">
    <source>
        <dbReference type="ARBA" id="ARBA00006502"/>
    </source>
</evidence>
<dbReference type="GeneID" id="106170108"/>
<name>A0A1S3J4W3_LINAN</name>
<feature type="compositionally biased region" description="Polar residues" evidence="3">
    <location>
        <begin position="320"/>
        <end position="331"/>
    </location>
</feature>
<feature type="region of interest" description="Disordered" evidence="3">
    <location>
        <begin position="1"/>
        <end position="129"/>
    </location>
</feature>
<feature type="region of interest" description="Disordered" evidence="3">
    <location>
        <begin position="406"/>
        <end position="443"/>
    </location>
</feature>
<proteinExistence type="inferred from homology"/>
<dbReference type="Proteomes" id="UP000085678">
    <property type="component" value="Unplaced"/>
</dbReference>
<accession>A0A1S3J4W3</accession>
<evidence type="ECO:0000313" key="5">
    <source>
        <dbReference type="Proteomes" id="UP000085678"/>
    </source>
</evidence>
<dbReference type="InterPro" id="IPR028124">
    <property type="entry name" value="SMAP_dom"/>
</dbReference>
<dbReference type="AlphaFoldDB" id="A0A1S3J4W3"/>
<keyword evidence="5" id="KW-1185">Reference proteome</keyword>
<feature type="region of interest" description="Disordered" evidence="3">
    <location>
        <begin position="364"/>
        <end position="383"/>
    </location>
</feature>